<keyword evidence="2 4" id="KW-0732">Signal</keyword>
<reference evidence="7" key="1">
    <citation type="journal article" date="2019" name="Int. J. Syst. Evol. Microbiol.">
        <title>The Global Catalogue of Microorganisms (GCM) 10K type strain sequencing project: providing services to taxonomists for standard genome sequencing and annotation.</title>
        <authorList>
            <consortium name="The Broad Institute Genomics Platform"/>
            <consortium name="The Broad Institute Genome Sequencing Center for Infectious Disease"/>
            <person name="Wu L."/>
            <person name="Ma J."/>
        </authorList>
    </citation>
    <scope>NUCLEOTIDE SEQUENCE [LARGE SCALE GENOMIC DNA]</scope>
    <source>
        <strain evidence="7">CCUG 62981</strain>
    </source>
</reference>
<name>A0ABV9NHD5_9PROT</name>
<proteinExistence type="inferred from homology"/>
<sequence>MMRAILPTRALVPIAGLWRVTACMAGAALFLSACGATTGGPGVTPGPASPVVGAPPEPAVLGVEMSPERLAFTPPHLEGMDLVRVGVLLPFSGASAALRSEAGHLLRAAELALFERGIENVVLLPKDTEGTARGAEAAAEAAIADGADMIIGPLLAAEVRAVSGPARRSNIPVISFSTDTSVAGGGVYLLSFPPEEEVRRVVSYTAALGADRFAIVAPATPYGQLVSQAYRSAAAEFGGTVTAEEVYSGGVDSMSQAARRLARAGIGSLEVGRALAMTGEDWRPTDSGAFQVVMLPAGGDDLRMLAPSMLFADIDPLLVKFVGTGLWRNPDSAREPALANGWFAGPDAEMRARFETAYEIAFSEQPSRLAGLGYDAASLAVVMAASEGGIDRAVIEDPNGFLGVDGLFRLRADGTVERGLALYTIRRGQFEVLDPAPVRFGPDSMAVDVEPGES</sequence>
<evidence type="ECO:0000256" key="3">
    <source>
        <dbReference type="ARBA" id="ARBA00022970"/>
    </source>
</evidence>
<evidence type="ECO:0000256" key="2">
    <source>
        <dbReference type="ARBA" id="ARBA00022729"/>
    </source>
</evidence>
<protein>
    <submittedName>
        <fullName evidence="6">Penicillin-binding protein activator</fullName>
    </submittedName>
</protein>
<evidence type="ECO:0000313" key="6">
    <source>
        <dbReference type="EMBL" id="MFC4725958.1"/>
    </source>
</evidence>
<dbReference type="SUPFAM" id="SSF53822">
    <property type="entry name" value="Periplasmic binding protein-like I"/>
    <property type="match status" value="1"/>
</dbReference>
<dbReference type="RefSeq" id="WP_371393006.1">
    <property type="nucleotide sequence ID" value="NZ_CP163421.1"/>
</dbReference>
<keyword evidence="7" id="KW-1185">Reference proteome</keyword>
<dbReference type="InterPro" id="IPR051010">
    <property type="entry name" value="BCAA_transport"/>
</dbReference>
<dbReference type="Proteomes" id="UP001596024">
    <property type="component" value="Unassembled WGS sequence"/>
</dbReference>
<evidence type="ECO:0000313" key="7">
    <source>
        <dbReference type="Proteomes" id="UP001596024"/>
    </source>
</evidence>
<dbReference type="InterPro" id="IPR028081">
    <property type="entry name" value="Leu-bd"/>
</dbReference>
<feature type="domain" description="Leucine-binding protein" evidence="5">
    <location>
        <begin position="83"/>
        <end position="426"/>
    </location>
</feature>
<evidence type="ECO:0000259" key="5">
    <source>
        <dbReference type="Pfam" id="PF13458"/>
    </source>
</evidence>
<dbReference type="Pfam" id="PF13458">
    <property type="entry name" value="Peripla_BP_6"/>
    <property type="match status" value="1"/>
</dbReference>
<dbReference type="PANTHER" id="PTHR30483:SF6">
    <property type="entry name" value="PERIPLASMIC BINDING PROTEIN OF ABC TRANSPORTER FOR NATURAL AMINO ACIDS"/>
    <property type="match status" value="1"/>
</dbReference>
<gene>
    <name evidence="6" type="ORF">ACFPB0_11705</name>
</gene>
<dbReference type="Gene3D" id="3.40.50.2300">
    <property type="match status" value="2"/>
</dbReference>
<feature type="signal peptide" evidence="4">
    <location>
        <begin position="1"/>
        <end position="25"/>
    </location>
</feature>
<dbReference type="PROSITE" id="PS51257">
    <property type="entry name" value="PROKAR_LIPOPROTEIN"/>
    <property type="match status" value="1"/>
</dbReference>
<dbReference type="InterPro" id="IPR028082">
    <property type="entry name" value="Peripla_BP_I"/>
</dbReference>
<comment type="caution">
    <text evidence="6">The sequence shown here is derived from an EMBL/GenBank/DDBJ whole genome shotgun (WGS) entry which is preliminary data.</text>
</comment>
<organism evidence="6 7">
    <name type="scientific">Glycocaulis abyssi</name>
    <dbReference type="NCBI Taxonomy" id="1433403"/>
    <lineage>
        <taxon>Bacteria</taxon>
        <taxon>Pseudomonadati</taxon>
        <taxon>Pseudomonadota</taxon>
        <taxon>Alphaproteobacteria</taxon>
        <taxon>Maricaulales</taxon>
        <taxon>Maricaulaceae</taxon>
        <taxon>Glycocaulis</taxon>
    </lineage>
</organism>
<dbReference type="CDD" id="cd06339">
    <property type="entry name" value="PBP1_YraM_LppC_lipoprotein-like"/>
    <property type="match status" value="1"/>
</dbReference>
<evidence type="ECO:0000256" key="4">
    <source>
        <dbReference type="SAM" id="SignalP"/>
    </source>
</evidence>
<comment type="similarity">
    <text evidence="1">Belongs to the leucine-binding protein family.</text>
</comment>
<evidence type="ECO:0000256" key="1">
    <source>
        <dbReference type="ARBA" id="ARBA00010062"/>
    </source>
</evidence>
<accession>A0ABV9NHD5</accession>
<feature type="chain" id="PRO_5045141826" evidence="4">
    <location>
        <begin position="26"/>
        <end position="454"/>
    </location>
</feature>
<dbReference type="PANTHER" id="PTHR30483">
    <property type="entry name" value="LEUCINE-SPECIFIC-BINDING PROTEIN"/>
    <property type="match status" value="1"/>
</dbReference>
<keyword evidence="3" id="KW-0813">Transport</keyword>
<keyword evidence="3" id="KW-0029">Amino-acid transport</keyword>
<dbReference type="EMBL" id="JBHSGQ010000006">
    <property type="protein sequence ID" value="MFC4725958.1"/>
    <property type="molecule type" value="Genomic_DNA"/>
</dbReference>